<evidence type="ECO:0000313" key="2">
    <source>
        <dbReference type="Proteomes" id="UP001596060"/>
    </source>
</evidence>
<comment type="caution">
    <text evidence="1">The sequence shown here is derived from an EMBL/GenBank/DDBJ whole genome shotgun (WGS) entry which is preliminary data.</text>
</comment>
<dbReference type="Proteomes" id="UP001596060">
    <property type="component" value="Unassembled WGS sequence"/>
</dbReference>
<gene>
    <name evidence="1" type="ORF">ACFPN9_06345</name>
</gene>
<reference evidence="2" key="1">
    <citation type="journal article" date="2019" name="Int. J. Syst. Evol. Microbiol.">
        <title>The Global Catalogue of Microorganisms (GCM) 10K type strain sequencing project: providing services to taxonomists for standard genome sequencing and annotation.</title>
        <authorList>
            <consortium name="The Broad Institute Genomics Platform"/>
            <consortium name="The Broad Institute Genome Sequencing Center for Infectious Disease"/>
            <person name="Wu L."/>
            <person name="Ma J."/>
        </authorList>
    </citation>
    <scope>NUCLEOTIDE SEQUENCE [LARGE SCALE GENOMIC DNA]</scope>
    <source>
        <strain evidence="2">CCUG 43117</strain>
    </source>
</reference>
<protein>
    <submittedName>
        <fullName evidence="1">Uncharacterized protein</fullName>
    </submittedName>
</protein>
<keyword evidence="2" id="KW-1185">Reference proteome</keyword>
<dbReference type="EMBL" id="JBHSLU010000009">
    <property type="protein sequence ID" value="MFC5504876.1"/>
    <property type="molecule type" value="Genomic_DNA"/>
</dbReference>
<accession>A0ABW0NWM8</accession>
<dbReference type="RefSeq" id="WP_377815951.1">
    <property type="nucleotide sequence ID" value="NZ_JBHSLU010000009.1"/>
</dbReference>
<proteinExistence type="predicted"/>
<name>A0ABW0NWM8_9HYPH</name>
<organism evidence="1 2">
    <name type="scientific">Bosea massiliensis</name>
    <dbReference type="NCBI Taxonomy" id="151419"/>
    <lineage>
        <taxon>Bacteria</taxon>
        <taxon>Pseudomonadati</taxon>
        <taxon>Pseudomonadota</taxon>
        <taxon>Alphaproteobacteria</taxon>
        <taxon>Hyphomicrobiales</taxon>
        <taxon>Boseaceae</taxon>
        <taxon>Bosea</taxon>
    </lineage>
</organism>
<sequence length="74" mass="8267">MDWKAEFTDRVLKNAGDHPDVFLALLCARAEHHPDAIPMFAEAMRDMGAWCNAQAKGLNDILDLRRSQAGEARS</sequence>
<evidence type="ECO:0000313" key="1">
    <source>
        <dbReference type="EMBL" id="MFC5504876.1"/>
    </source>
</evidence>